<feature type="transmembrane region" description="Helical" evidence="2">
    <location>
        <begin position="522"/>
        <end position="546"/>
    </location>
</feature>
<accession>A0A2A3ZA96</accession>
<dbReference type="InterPro" id="IPR012338">
    <property type="entry name" value="Beta-lactam/transpept-like"/>
</dbReference>
<keyword evidence="2" id="KW-0812">Transmembrane</keyword>
<dbReference type="PANTHER" id="PTHR46825:SF9">
    <property type="entry name" value="BETA-LACTAMASE-RELATED DOMAIN-CONTAINING PROTEIN"/>
    <property type="match status" value="1"/>
</dbReference>
<reference evidence="4 5" key="1">
    <citation type="journal article" date="2017" name="Elife">
        <title>Extensive horizontal gene transfer in cheese-associated bacteria.</title>
        <authorList>
            <person name="Bonham K.S."/>
            <person name="Wolfe B.E."/>
            <person name="Dutton R.J."/>
        </authorList>
    </citation>
    <scope>NUCLEOTIDE SEQUENCE [LARGE SCALE GENOMIC DNA]</scope>
    <source>
        <strain evidence="4 5">947_7</strain>
    </source>
</reference>
<dbReference type="EMBL" id="NRGP01000002">
    <property type="protein sequence ID" value="PCC48417.1"/>
    <property type="molecule type" value="Genomic_DNA"/>
</dbReference>
<dbReference type="Pfam" id="PF00144">
    <property type="entry name" value="Beta-lactamase"/>
    <property type="match status" value="1"/>
</dbReference>
<feature type="compositionally biased region" description="Low complexity" evidence="1">
    <location>
        <begin position="411"/>
        <end position="424"/>
    </location>
</feature>
<organism evidence="4 5">
    <name type="scientific">Brevibacterium aurantiacum</name>
    <dbReference type="NCBI Taxonomy" id="273384"/>
    <lineage>
        <taxon>Bacteria</taxon>
        <taxon>Bacillati</taxon>
        <taxon>Actinomycetota</taxon>
        <taxon>Actinomycetes</taxon>
        <taxon>Micrococcales</taxon>
        <taxon>Brevibacteriaceae</taxon>
        <taxon>Brevibacterium</taxon>
    </lineage>
</organism>
<dbReference type="Proteomes" id="UP000217564">
    <property type="component" value="Unassembled WGS sequence"/>
</dbReference>
<feature type="region of interest" description="Disordered" evidence="1">
    <location>
        <begin position="244"/>
        <end position="287"/>
    </location>
</feature>
<feature type="transmembrane region" description="Helical" evidence="2">
    <location>
        <begin position="567"/>
        <end position="586"/>
    </location>
</feature>
<gene>
    <name evidence="4" type="ORF">CIK64_01650</name>
</gene>
<evidence type="ECO:0000313" key="4">
    <source>
        <dbReference type="EMBL" id="PCC48417.1"/>
    </source>
</evidence>
<comment type="caution">
    <text evidence="4">The sequence shown here is derived from an EMBL/GenBank/DDBJ whole genome shotgun (WGS) entry which is preliminary data.</text>
</comment>
<feature type="domain" description="Beta-lactamase-related" evidence="3">
    <location>
        <begin position="63"/>
        <end position="382"/>
    </location>
</feature>
<feature type="transmembrane region" description="Helical" evidence="2">
    <location>
        <begin position="641"/>
        <end position="661"/>
    </location>
</feature>
<keyword evidence="2" id="KW-1133">Transmembrane helix</keyword>
<dbReference type="SUPFAM" id="SSF56601">
    <property type="entry name" value="beta-lactamase/transpeptidase-like"/>
    <property type="match status" value="1"/>
</dbReference>
<feature type="region of interest" description="Disordered" evidence="1">
    <location>
        <begin position="404"/>
        <end position="428"/>
    </location>
</feature>
<evidence type="ECO:0000256" key="1">
    <source>
        <dbReference type="SAM" id="MobiDB-lite"/>
    </source>
</evidence>
<name>A0A2A3ZA96_BREAU</name>
<dbReference type="InterPro" id="IPR050491">
    <property type="entry name" value="AmpC-like"/>
</dbReference>
<keyword evidence="2" id="KW-0472">Membrane</keyword>
<protein>
    <recommendedName>
        <fullName evidence="3">Beta-lactamase-related domain-containing protein</fullName>
    </recommendedName>
</protein>
<sequence>MESSRFDRLEFAGGPSMIARRWRLAPLIGGFIVLLIVGAPTVALAEVQPHAPADLSDVGTLVDEMVPRQLADGDIPGAVVTVVADGKTVHSQGYGDADPKTGEPMDAQSTGIYTASEAKLLTATAALQLVESGKLDLDTDINDYLNSVDIPNTYPGQPITLRDLLTYTSGFDYDVYGWSQWSEDELPTLEEFAGLAMPPRVRPPRELIAYNNFDFVLAGRLVEIASGREYSDYIKEHVLTPAGMSNTTVGQPHPDGAAASLTPGYRPSGGGQEQTGAQLSPASPAGPDVVTTGADMGRFMTAMLSEDSPLGTDVSTTMQQQQFTVDPRMPGMGFAFESRPMNGQKVVTKDGDQPGTHHNLALLPEHDIGIHVAYNGDGTNQAAFWGGKELVRTIVDQQFPSHENAAKENTAEASAKEPASSADKSGFEGIYRPARASKTTFTKVGTLTSPITVESASPGKLTTVGLSENPDVSEQTWVQTSAGQFRSPDGEATLAFTDSGDMVTSQMPNNSFSPVPWYQSPFLHLIMLGAAAAVLLAAFVFLPVRAIVGRARSREEPGPTGARIAKVLAWAAGLCFTAFGVGFVLVSSDANQLAELPFTGSPTLSIALNTMSVMGAITVAMVVFTVLAWIKRWWGIWWRLIYSLVTISAIVIVTIAVYYRLIGVPLTITV</sequence>
<dbReference type="RefSeq" id="WP_096161543.1">
    <property type="nucleotide sequence ID" value="NZ_JABUXY010000001.1"/>
</dbReference>
<proteinExistence type="predicted"/>
<dbReference type="AlphaFoldDB" id="A0A2A3ZA96"/>
<feature type="transmembrane region" description="Helical" evidence="2">
    <location>
        <begin position="606"/>
        <end position="629"/>
    </location>
</feature>
<dbReference type="Gene3D" id="3.40.710.10">
    <property type="entry name" value="DD-peptidase/beta-lactamase superfamily"/>
    <property type="match status" value="1"/>
</dbReference>
<evidence type="ECO:0000259" key="3">
    <source>
        <dbReference type="Pfam" id="PF00144"/>
    </source>
</evidence>
<dbReference type="InterPro" id="IPR001466">
    <property type="entry name" value="Beta-lactam-related"/>
</dbReference>
<evidence type="ECO:0000313" key="5">
    <source>
        <dbReference type="Proteomes" id="UP000217564"/>
    </source>
</evidence>
<evidence type="ECO:0000256" key="2">
    <source>
        <dbReference type="SAM" id="Phobius"/>
    </source>
</evidence>
<dbReference type="PANTHER" id="PTHR46825">
    <property type="entry name" value="D-ALANYL-D-ALANINE-CARBOXYPEPTIDASE/ENDOPEPTIDASE AMPH"/>
    <property type="match status" value="1"/>
</dbReference>